<dbReference type="Gene3D" id="3.40.50.300">
    <property type="entry name" value="P-loop containing nucleotide triphosphate hydrolases"/>
    <property type="match status" value="1"/>
</dbReference>
<comment type="similarity">
    <text evidence="1">Belongs to the disease resistance NB-LRR family.</text>
</comment>
<accession>A0A5P1FFZ4</accession>
<feature type="domain" description="Disease resistance R13L4/SHOC-2-like LRR" evidence="7">
    <location>
        <begin position="389"/>
        <end position="559"/>
    </location>
</feature>
<dbReference type="InterPro" id="IPR002182">
    <property type="entry name" value="NB-ARC"/>
</dbReference>
<protein>
    <submittedName>
        <fullName evidence="8">Uncharacterized protein</fullName>
    </submittedName>
</protein>
<evidence type="ECO:0000256" key="4">
    <source>
        <dbReference type="ARBA" id="ARBA00022821"/>
    </source>
</evidence>
<dbReference type="EMBL" id="CM007382">
    <property type="protein sequence ID" value="ONK77278.1"/>
    <property type="molecule type" value="Genomic_DNA"/>
</dbReference>
<dbReference type="Proteomes" id="UP000243459">
    <property type="component" value="Chromosome 2"/>
</dbReference>
<keyword evidence="4" id="KW-0611">Plant defense</keyword>
<proteinExistence type="inferred from homology"/>
<sequence length="741" mass="85669">MESAKEQLENYFEGDNTNIIGVYGMAGVGKTLLLENFNNEHLQQREHHVIWVTVGDHPDHPTIEEIQVIVMERLGIHWQEIEDREQWRRAIHYCLKDKPFVLFLDDIWRHLNLHDVGIPIPEPPSKSKIILSTQVEAVCASMGAEKVFVECLNDDESFLLFSMMPGCEVGPRRPYHLKLLLKKCGGLPIAIKNIAQSVANKCTRSVLSYVITNLEIPYGLLQLTNVEFISRMKRSYDNLRTEQLKTCFLFCSLLPESVAYARESLINLLLGEEIIVEKRYDHGHEAYNSGYNLIEDLKITFLLKTNSDSDMICMHPMARVLAMWISKSEHKWLISANRKLRRFYWQEDAERISFAYNGIRRLYNIPNCPELLTLLLRRNGLNKICDGFFGFMPKLRVLDLSNNPIKELPEGIGNLVNLRYLELRSTAIRSLPMKMKDLAKLRFLILKFTWFLRVVPKHLIANLTNLRVLEMDYSFGDWKVGPTTQDGANIDEIDQLPHLKTLGITIEREDALEKLKMSPKLAISTRNLTLRTFPGLTTISLASLLKEVQHLRVLYIKSCNDLESVVIKSRRSDSKWTRLAEIQELYLSSLPKAVISWKNASITSIRKLVLEGCSKMEQLIHVEDDDDDDKEIDIFPNLERLELKEMEGLKSLNCGKRLMTLPRLTILKVMKCSNLTDITILTRQRVTVTCFASWWELLEWEDELIKSNFIPLLKPSRSFQDSDSDAEWNWNPIVAYSEPAY</sequence>
<evidence type="ECO:0000256" key="5">
    <source>
        <dbReference type="ARBA" id="ARBA00022840"/>
    </source>
</evidence>
<evidence type="ECO:0000259" key="7">
    <source>
        <dbReference type="Pfam" id="PF23598"/>
    </source>
</evidence>
<evidence type="ECO:0000313" key="9">
    <source>
        <dbReference type="Proteomes" id="UP000243459"/>
    </source>
</evidence>
<evidence type="ECO:0000313" key="8">
    <source>
        <dbReference type="EMBL" id="ONK77278.1"/>
    </source>
</evidence>
<organism evidence="8 9">
    <name type="scientific">Asparagus officinalis</name>
    <name type="common">Garden asparagus</name>
    <dbReference type="NCBI Taxonomy" id="4686"/>
    <lineage>
        <taxon>Eukaryota</taxon>
        <taxon>Viridiplantae</taxon>
        <taxon>Streptophyta</taxon>
        <taxon>Embryophyta</taxon>
        <taxon>Tracheophyta</taxon>
        <taxon>Spermatophyta</taxon>
        <taxon>Magnoliopsida</taxon>
        <taxon>Liliopsida</taxon>
        <taxon>Asparagales</taxon>
        <taxon>Asparagaceae</taxon>
        <taxon>Asparagoideae</taxon>
        <taxon>Asparagus</taxon>
    </lineage>
</organism>
<keyword evidence="3" id="KW-0677">Repeat</keyword>
<dbReference type="PROSITE" id="PS51450">
    <property type="entry name" value="LRR"/>
    <property type="match status" value="1"/>
</dbReference>
<keyword evidence="5" id="KW-0067">ATP-binding</keyword>
<evidence type="ECO:0000256" key="2">
    <source>
        <dbReference type="ARBA" id="ARBA00022614"/>
    </source>
</evidence>
<dbReference type="Gene3D" id="1.10.8.430">
    <property type="entry name" value="Helical domain of apoptotic protease-activating factors"/>
    <property type="match status" value="1"/>
</dbReference>
<evidence type="ECO:0000256" key="1">
    <source>
        <dbReference type="ARBA" id="ARBA00008894"/>
    </source>
</evidence>
<dbReference type="OrthoDB" id="2021138at2759"/>
<dbReference type="SUPFAM" id="SSF52540">
    <property type="entry name" value="P-loop containing nucleoside triphosphate hydrolases"/>
    <property type="match status" value="1"/>
</dbReference>
<name>A0A5P1FFZ4_ASPOF</name>
<dbReference type="GO" id="GO:0043531">
    <property type="term" value="F:ADP binding"/>
    <property type="evidence" value="ECO:0007669"/>
    <property type="project" value="InterPro"/>
</dbReference>
<dbReference type="FunFam" id="3.40.50.300:FF:001091">
    <property type="entry name" value="Probable disease resistance protein At1g61300"/>
    <property type="match status" value="1"/>
</dbReference>
<dbReference type="Gene3D" id="3.80.10.10">
    <property type="entry name" value="Ribonuclease Inhibitor"/>
    <property type="match status" value="2"/>
</dbReference>
<dbReference type="InterPro" id="IPR001611">
    <property type="entry name" value="Leu-rich_rpt"/>
</dbReference>
<dbReference type="PANTHER" id="PTHR33463">
    <property type="entry name" value="NB-ARC DOMAIN-CONTAINING PROTEIN-RELATED"/>
    <property type="match status" value="1"/>
</dbReference>
<dbReference type="AlphaFoldDB" id="A0A5P1FFZ4"/>
<dbReference type="InterPro" id="IPR050905">
    <property type="entry name" value="Plant_NBS-LRR"/>
</dbReference>
<keyword evidence="9" id="KW-1185">Reference proteome</keyword>
<feature type="domain" description="NB-ARC" evidence="6">
    <location>
        <begin position="5"/>
        <end position="163"/>
    </location>
</feature>
<dbReference type="OMA" id="SHMPLEM"/>
<dbReference type="Pfam" id="PF23598">
    <property type="entry name" value="LRR_14"/>
    <property type="match status" value="1"/>
</dbReference>
<evidence type="ECO:0000256" key="3">
    <source>
        <dbReference type="ARBA" id="ARBA00022737"/>
    </source>
</evidence>
<dbReference type="PRINTS" id="PR00364">
    <property type="entry name" value="DISEASERSIST"/>
</dbReference>
<evidence type="ECO:0000259" key="6">
    <source>
        <dbReference type="Pfam" id="PF00931"/>
    </source>
</evidence>
<keyword evidence="5" id="KW-0547">Nucleotide-binding</keyword>
<dbReference type="Gramene" id="ONK77278">
    <property type="protein sequence ID" value="ONK77278"/>
    <property type="gene ID" value="A4U43_C02F4900"/>
</dbReference>
<dbReference type="InterPro" id="IPR003591">
    <property type="entry name" value="Leu-rich_rpt_typical-subtyp"/>
</dbReference>
<dbReference type="GO" id="GO:0006952">
    <property type="term" value="P:defense response"/>
    <property type="evidence" value="ECO:0007669"/>
    <property type="project" value="UniProtKB-KW"/>
</dbReference>
<dbReference type="SUPFAM" id="SSF52058">
    <property type="entry name" value="L domain-like"/>
    <property type="match status" value="1"/>
</dbReference>
<dbReference type="PANTHER" id="PTHR33463:SF191">
    <property type="entry name" value="NB-ARC DOMAIN-CONTAINING PROTEIN"/>
    <property type="match status" value="1"/>
</dbReference>
<dbReference type="SMART" id="SM00369">
    <property type="entry name" value="LRR_TYP"/>
    <property type="match status" value="2"/>
</dbReference>
<dbReference type="InterPro" id="IPR027417">
    <property type="entry name" value="P-loop_NTPase"/>
</dbReference>
<reference evidence="9" key="1">
    <citation type="journal article" date="2017" name="Nat. Commun.">
        <title>The asparagus genome sheds light on the origin and evolution of a young Y chromosome.</title>
        <authorList>
            <person name="Harkess A."/>
            <person name="Zhou J."/>
            <person name="Xu C."/>
            <person name="Bowers J.E."/>
            <person name="Van der Hulst R."/>
            <person name="Ayyampalayam S."/>
            <person name="Mercati F."/>
            <person name="Riccardi P."/>
            <person name="McKain M.R."/>
            <person name="Kakrana A."/>
            <person name="Tang H."/>
            <person name="Ray J."/>
            <person name="Groenendijk J."/>
            <person name="Arikit S."/>
            <person name="Mathioni S.M."/>
            <person name="Nakano M."/>
            <person name="Shan H."/>
            <person name="Telgmann-Rauber A."/>
            <person name="Kanno A."/>
            <person name="Yue Z."/>
            <person name="Chen H."/>
            <person name="Li W."/>
            <person name="Chen Y."/>
            <person name="Xu X."/>
            <person name="Zhang Y."/>
            <person name="Luo S."/>
            <person name="Chen H."/>
            <person name="Gao J."/>
            <person name="Mao Z."/>
            <person name="Pires J.C."/>
            <person name="Luo M."/>
            <person name="Kudrna D."/>
            <person name="Wing R.A."/>
            <person name="Meyers B.C."/>
            <person name="Yi K."/>
            <person name="Kong H."/>
            <person name="Lavrijsen P."/>
            <person name="Sunseri F."/>
            <person name="Falavigna A."/>
            <person name="Ye Y."/>
            <person name="Leebens-Mack J.H."/>
            <person name="Chen G."/>
        </authorList>
    </citation>
    <scope>NUCLEOTIDE SEQUENCE [LARGE SCALE GENOMIC DNA]</scope>
    <source>
        <strain evidence="9">cv. DH0086</strain>
    </source>
</reference>
<gene>
    <name evidence="8" type="ORF">A4U43_C02F4900</name>
</gene>
<dbReference type="InterPro" id="IPR032675">
    <property type="entry name" value="LRR_dom_sf"/>
</dbReference>
<dbReference type="InterPro" id="IPR055414">
    <property type="entry name" value="LRR_R13L4/SHOC2-like"/>
</dbReference>
<dbReference type="GO" id="GO:0005524">
    <property type="term" value="F:ATP binding"/>
    <property type="evidence" value="ECO:0007669"/>
    <property type="project" value="UniProtKB-KW"/>
</dbReference>
<dbReference type="Pfam" id="PF00931">
    <property type="entry name" value="NB-ARC"/>
    <property type="match status" value="1"/>
</dbReference>
<keyword evidence="2" id="KW-0433">Leucine-rich repeat</keyword>
<dbReference type="InterPro" id="IPR042197">
    <property type="entry name" value="Apaf_helical"/>
</dbReference>